<evidence type="ECO:0000256" key="2">
    <source>
        <dbReference type="ARBA" id="ARBA00022448"/>
    </source>
</evidence>
<dbReference type="InterPro" id="IPR006059">
    <property type="entry name" value="SBP"/>
</dbReference>
<comment type="similarity">
    <text evidence="1">Belongs to the bacterial solute-binding protein 1 family.</text>
</comment>
<dbReference type="Proteomes" id="UP000829992">
    <property type="component" value="Chromosome"/>
</dbReference>
<dbReference type="SUPFAM" id="SSF53850">
    <property type="entry name" value="Periplasmic binding protein-like II"/>
    <property type="match status" value="1"/>
</dbReference>
<dbReference type="RefSeq" id="WP_249586365.1">
    <property type="nucleotide sequence ID" value="NZ_BAAAQL010000009.1"/>
</dbReference>
<keyword evidence="5" id="KW-1185">Reference proteome</keyword>
<dbReference type="Gene3D" id="3.40.190.10">
    <property type="entry name" value="Periplasmic binding protein-like II"/>
    <property type="match status" value="2"/>
</dbReference>
<dbReference type="PANTHER" id="PTHR43649">
    <property type="entry name" value="ARABINOSE-BINDING PROTEIN-RELATED"/>
    <property type="match status" value="1"/>
</dbReference>
<dbReference type="Pfam" id="PF01547">
    <property type="entry name" value="SBP_bac_1"/>
    <property type="match status" value="1"/>
</dbReference>
<dbReference type="PANTHER" id="PTHR43649:SF14">
    <property type="entry name" value="BLR3389 PROTEIN"/>
    <property type="match status" value="1"/>
</dbReference>
<reference evidence="4 5" key="1">
    <citation type="submission" date="2022-05" db="EMBL/GenBank/DDBJ databases">
        <authorList>
            <person name="Zhou X."/>
            <person name="Li K."/>
            <person name="Man Y."/>
        </authorList>
    </citation>
    <scope>NUCLEOTIDE SEQUENCE [LARGE SCALE GENOMIC DNA]</scope>
    <source>
        <strain evidence="4 5">MS405</strain>
    </source>
</reference>
<evidence type="ECO:0000256" key="3">
    <source>
        <dbReference type="ARBA" id="ARBA00022729"/>
    </source>
</evidence>
<dbReference type="InterPro" id="IPR006061">
    <property type="entry name" value="SBP_1_CS"/>
</dbReference>
<dbReference type="InterPro" id="IPR050490">
    <property type="entry name" value="Bact_solute-bd_prot1"/>
</dbReference>
<dbReference type="PROSITE" id="PS01037">
    <property type="entry name" value="SBP_BACTERIAL_1"/>
    <property type="match status" value="1"/>
</dbReference>
<dbReference type="PROSITE" id="PS51318">
    <property type="entry name" value="TAT"/>
    <property type="match status" value="1"/>
</dbReference>
<protein>
    <submittedName>
        <fullName evidence="4">Extracellular solute-binding protein</fullName>
    </submittedName>
</protein>
<accession>A0ABY4PNL6</accession>
<sequence length="435" mass="47718">MSGSRHRLHPAPGTPLDRRTLLAAAAAGAFATACGTASGQPPGRVGVLGDSAAWEKPMAAAGAAMKSVAGLRLVPEVNPSLESFEQVVKSSLRTSKTPDMLKYWSGYRLQDLARTGGIVDLTRQWDSAVAKGWVDASLRDAFTYRGRVHALPMNLAYWVFFYNIEVFEEHRLQVPETWADFLAVSARLKESGITPLHGSAADRWPAFIWFQEVLSRQDPQFYEDLMNGRERYTDPRAERALRTLESFFDKDWFTSMDMSHADAAAALVHGKVGMVPCGTWLGSTLVGAGGKPGKNLGAFVLPMADPKARPCVIFESSALVSTVKGPDRAEALEAAGHWLEPAVMKAFSHSLQDGCPNPKVEPPNPMIAGLAKKVRGERLWLLNRFWEQGPPELVEATVDDLAGFLLDPSSARGTLRTMQDRADEAWQVWREAEET</sequence>
<evidence type="ECO:0000313" key="5">
    <source>
        <dbReference type="Proteomes" id="UP000829992"/>
    </source>
</evidence>
<dbReference type="EMBL" id="CP097289">
    <property type="protein sequence ID" value="UQT54874.1"/>
    <property type="molecule type" value="Genomic_DNA"/>
</dbReference>
<dbReference type="PROSITE" id="PS51257">
    <property type="entry name" value="PROKAR_LIPOPROTEIN"/>
    <property type="match status" value="1"/>
</dbReference>
<proteinExistence type="inferred from homology"/>
<gene>
    <name evidence="4" type="ORF">M4V62_07065</name>
</gene>
<dbReference type="InterPro" id="IPR006311">
    <property type="entry name" value="TAT_signal"/>
</dbReference>
<organism evidence="4 5">
    <name type="scientific">Streptomyces durmitorensis</name>
    <dbReference type="NCBI Taxonomy" id="319947"/>
    <lineage>
        <taxon>Bacteria</taxon>
        <taxon>Bacillati</taxon>
        <taxon>Actinomycetota</taxon>
        <taxon>Actinomycetes</taxon>
        <taxon>Kitasatosporales</taxon>
        <taxon>Streptomycetaceae</taxon>
        <taxon>Streptomyces</taxon>
    </lineage>
</organism>
<name>A0ABY4PNL6_9ACTN</name>
<evidence type="ECO:0000256" key="1">
    <source>
        <dbReference type="ARBA" id="ARBA00008520"/>
    </source>
</evidence>
<keyword evidence="2" id="KW-0813">Transport</keyword>
<evidence type="ECO:0000313" key="4">
    <source>
        <dbReference type="EMBL" id="UQT54874.1"/>
    </source>
</evidence>
<keyword evidence="3" id="KW-0732">Signal</keyword>